<dbReference type="PANTHER" id="PTHR37984">
    <property type="entry name" value="PROTEIN CBG26694"/>
    <property type="match status" value="1"/>
</dbReference>
<dbReference type="InterPro" id="IPR036397">
    <property type="entry name" value="RNaseH_sf"/>
</dbReference>
<dbReference type="EMBL" id="JARBHB010000008">
    <property type="protein sequence ID" value="KAJ8876327.1"/>
    <property type="molecule type" value="Genomic_DNA"/>
</dbReference>
<reference evidence="1 2" key="1">
    <citation type="submission" date="2023-02" db="EMBL/GenBank/DDBJ databases">
        <title>LHISI_Scaffold_Assembly.</title>
        <authorList>
            <person name="Stuart O.P."/>
            <person name="Cleave R."/>
            <person name="Magrath M.J.L."/>
            <person name="Mikheyev A.S."/>
        </authorList>
    </citation>
    <scope>NUCLEOTIDE SEQUENCE [LARGE SCALE GENOMIC DNA]</scope>
    <source>
        <strain evidence="1">Daus_M_001</strain>
        <tissue evidence="1">Leg muscle</tissue>
    </source>
</reference>
<evidence type="ECO:0000313" key="1">
    <source>
        <dbReference type="EMBL" id="KAJ8876327.1"/>
    </source>
</evidence>
<dbReference type="Gene3D" id="3.30.420.10">
    <property type="entry name" value="Ribonuclease H-like superfamily/Ribonuclease H"/>
    <property type="match status" value="1"/>
</dbReference>
<protein>
    <recommendedName>
        <fullName evidence="3">Integrase catalytic domain-containing protein</fullName>
    </recommendedName>
</protein>
<comment type="caution">
    <text evidence="1">The sequence shown here is derived from an EMBL/GenBank/DDBJ whole genome shotgun (WGS) entry which is preliminary data.</text>
</comment>
<evidence type="ECO:0008006" key="3">
    <source>
        <dbReference type="Google" id="ProtNLM"/>
    </source>
</evidence>
<name>A0ABQ9GWC1_9NEOP</name>
<dbReference type="InterPro" id="IPR050951">
    <property type="entry name" value="Retrovirus_Pol_polyprotein"/>
</dbReference>
<dbReference type="PANTHER" id="PTHR37984:SF9">
    <property type="entry name" value="INTEGRASE CATALYTIC DOMAIN-CONTAINING PROTEIN"/>
    <property type="match status" value="1"/>
</dbReference>
<gene>
    <name evidence="1" type="ORF">PR048_020772</name>
</gene>
<proteinExistence type="predicted"/>
<evidence type="ECO:0000313" key="2">
    <source>
        <dbReference type="Proteomes" id="UP001159363"/>
    </source>
</evidence>
<keyword evidence="2" id="KW-1185">Reference proteome</keyword>
<dbReference type="Proteomes" id="UP001159363">
    <property type="component" value="Chromosome 7"/>
</dbReference>
<accession>A0ABQ9GWC1</accession>
<organism evidence="1 2">
    <name type="scientific">Dryococelus australis</name>
    <dbReference type="NCBI Taxonomy" id="614101"/>
    <lineage>
        <taxon>Eukaryota</taxon>
        <taxon>Metazoa</taxon>
        <taxon>Ecdysozoa</taxon>
        <taxon>Arthropoda</taxon>
        <taxon>Hexapoda</taxon>
        <taxon>Insecta</taxon>
        <taxon>Pterygota</taxon>
        <taxon>Neoptera</taxon>
        <taxon>Polyneoptera</taxon>
        <taxon>Phasmatodea</taxon>
        <taxon>Verophasmatodea</taxon>
        <taxon>Anareolatae</taxon>
        <taxon>Phasmatidae</taxon>
        <taxon>Eurycanthinae</taxon>
        <taxon>Dryococelus</taxon>
    </lineage>
</organism>
<dbReference type="SUPFAM" id="SSF53098">
    <property type="entry name" value="Ribonuclease H-like"/>
    <property type="match status" value="1"/>
</dbReference>
<dbReference type="InterPro" id="IPR012337">
    <property type="entry name" value="RNaseH-like_sf"/>
</dbReference>
<sequence>MQNPLGPGRFFGICPLTRMSDIMVIGKLKEVFAQFGIPEIVRADNGSQFISSNFHSFGHTYDFLVAAVKVAKSLTKNEDISLALLLYRTTPLDCGFSLAEMLMNHRLRYTLPILPLALEEVIQPLLAPNREHLQNKKQVTNYNRRHRVRHLPDLQVEGKVWISDLRMYDTIVQNGPQPHSYWVHTHRGQYRLNRWFLVLAPFSGEGDLFEGGYVNTVSLVLEMKSVPPSGVDGTPQLRGDKEMQNRKVDKENMMEEDSGSEVFMPKRGFQRVSSRT</sequence>